<gene>
    <name evidence="1" type="ORF">SAMN05518683_103177</name>
</gene>
<accession>A0A1I5NL84</accession>
<organism evidence="1 2">
    <name type="scientific">Salibacterium halotolerans</name>
    <dbReference type="NCBI Taxonomy" id="1884432"/>
    <lineage>
        <taxon>Bacteria</taxon>
        <taxon>Bacillati</taxon>
        <taxon>Bacillota</taxon>
        <taxon>Bacilli</taxon>
        <taxon>Bacillales</taxon>
        <taxon>Bacillaceae</taxon>
    </lineage>
</organism>
<dbReference type="OrthoDB" id="2937672at2"/>
<evidence type="ECO:0000313" key="2">
    <source>
        <dbReference type="Proteomes" id="UP000198892"/>
    </source>
</evidence>
<dbReference type="Proteomes" id="UP000198892">
    <property type="component" value="Unassembled WGS sequence"/>
</dbReference>
<protein>
    <submittedName>
        <fullName evidence="1">Uncharacterized protein</fullName>
    </submittedName>
</protein>
<dbReference type="AlphaFoldDB" id="A0A1I5NL84"/>
<dbReference type="EMBL" id="FOXD01000003">
    <property type="protein sequence ID" value="SFP21991.1"/>
    <property type="molecule type" value="Genomic_DNA"/>
</dbReference>
<name>A0A1I5NL84_9BACI</name>
<dbReference type="STRING" id="1884432.SAMN05518683_103177"/>
<sequence>MEWVILSSILLSVCLFGLSFLAGDKQKERNDEVEQMSLQVMGDMYQVKQRLRILEEELLSASSPSVRRHSKEELVKEAHQWYQQNMSIEEIAAAMELKSEEVQQLLSGTREKER</sequence>
<keyword evidence="2" id="KW-1185">Reference proteome</keyword>
<reference evidence="2" key="1">
    <citation type="submission" date="2016-10" db="EMBL/GenBank/DDBJ databases">
        <authorList>
            <person name="Varghese N."/>
            <person name="Submissions S."/>
        </authorList>
    </citation>
    <scope>NUCLEOTIDE SEQUENCE [LARGE SCALE GENOMIC DNA]</scope>
    <source>
        <strain evidence="2">S7</strain>
    </source>
</reference>
<evidence type="ECO:0000313" key="1">
    <source>
        <dbReference type="EMBL" id="SFP21991.1"/>
    </source>
</evidence>
<dbReference type="RefSeq" id="WP_093335330.1">
    <property type="nucleotide sequence ID" value="NZ_FOXD01000003.1"/>
</dbReference>
<proteinExistence type="predicted"/>